<dbReference type="InterPro" id="IPR051695">
    <property type="entry name" value="Phosphoglycerate_Mutase"/>
</dbReference>
<evidence type="ECO:0000313" key="3">
    <source>
        <dbReference type="Proteomes" id="UP001556367"/>
    </source>
</evidence>
<dbReference type="Proteomes" id="UP001556367">
    <property type="component" value="Unassembled WGS sequence"/>
</dbReference>
<dbReference type="EMBL" id="JASNQZ010000015">
    <property type="protein sequence ID" value="KAL0946555.1"/>
    <property type="molecule type" value="Genomic_DNA"/>
</dbReference>
<proteinExistence type="predicted"/>
<evidence type="ECO:0000313" key="2">
    <source>
        <dbReference type="EMBL" id="KAL0946555.1"/>
    </source>
</evidence>
<protein>
    <recommendedName>
        <fullName evidence="4">Phosphoglycerate mutase</fullName>
    </recommendedName>
</protein>
<dbReference type="SUPFAM" id="SSF53254">
    <property type="entry name" value="Phosphoglycerate mutase-like"/>
    <property type="match status" value="1"/>
</dbReference>
<keyword evidence="1" id="KW-0378">Hydrolase</keyword>
<sequence length="222" mass="24263">MSKARIFIVRHGETDANKNGVIQGHLDTSLNAVGRSQAELVAFALQQIPFDYAYSSDLSRAASTAEAILKHHSGLQVTKQTELREANMGKLQGLNLAQRAQLLAKPNEKVDLGIESDKSMSQRAEGWWKQSIVQLLDSLPARDEPYRILVVSHGGFIGTLVKKLLRSGQAKCGQGVLIYRIFNASITEIEAGGGSKALIVRYGDIGHLDGQKLVEQNVDEDK</sequence>
<dbReference type="PANTHER" id="PTHR46517">
    <property type="entry name" value="FRUCTOSE-2,6-BISPHOSPHATASE TIGAR"/>
    <property type="match status" value="1"/>
</dbReference>
<dbReference type="PROSITE" id="PS00175">
    <property type="entry name" value="PG_MUTASE"/>
    <property type="match status" value="1"/>
</dbReference>
<accession>A0ABR3ITA9</accession>
<dbReference type="CDD" id="cd07067">
    <property type="entry name" value="HP_PGM_like"/>
    <property type="match status" value="1"/>
</dbReference>
<dbReference type="Pfam" id="PF00300">
    <property type="entry name" value="His_Phos_1"/>
    <property type="match status" value="1"/>
</dbReference>
<dbReference type="SMART" id="SM00855">
    <property type="entry name" value="PGAM"/>
    <property type="match status" value="1"/>
</dbReference>
<dbReference type="Gene3D" id="3.40.50.1240">
    <property type="entry name" value="Phosphoglycerate mutase-like"/>
    <property type="match status" value="1"/>
</dbReference>
<organism evidence="2 3">
    <name type="scientific">Hohenbuehelia grisea</name>
    <dbReference type="NCBI Taxonomy" id="104357"/>
    <lineage>
        <taxon>Eukaryota</taxon>
        <taxon>Fungi</taxon>
        <taxon>Dikarya</taxon>
        <taxon>Basidiomycota</taxon>
        <taxon>Agaricomycotina</taxon>
        <taxon>Agaricomycetes</taxon>
        <taxon>Agaricomycetidae</taxon>
        <taxon>Agaricales</taxon>
        <taxon>Pleurotineae</taxon>
        <taxon>Pleurotaceae</taxon>
        <taxon>Hohenbuehelia</taxon>
    </lineage>
</organism>
<reference evidence="3" key="1">
    <citation type="submission" date="2024-06" db="EMBL/GenBank/DDBJ databases">
        <title>Multi-omics analyses provide insights into the biosynthesis of the anticancer antibiotic pleurotin in Hohenbuehelia grisea.</title>
        <authorList>
            <person name="Weaver J.A."/>
            <person name="Alberti F."/>
        </authorList>
    </citation>
    <scope>NUCLEOTIDE SEQUENCE [LARGE SCALE GENOMIC DNA]</scope>
    <source>
        <strain evidence="3">T-177</strain>
    </source>
</reference>
<gene>
    <name evidence="2" type="ORF">HGRIS_012760</name>
</gene>
<dbReference type="InterPro" id="IPR029033">
    <property type="entry name" value="His_PPase_superfam"/>
</dbReference>
<dbReference type="InterPro" id="IPR013078">
    <property type="entry name" value="His_Pase_superF_clade-1"/>
</dbReference>
<evidence type="ECO:0008006" key="4">
    <source>
        <dbReference type="Google" id="ProtNLM"/>
    </source>
</evidence>
<dbReference type="PANTHER" id="PTHR46517:SF1">
    <property type="entry name" value="FRUCTOSE-2,6-BISPHOSPHATASE TIGAR"/>
    <property type="match status" value="1"/>
</dbReference>
<keyword evidence="3" id="KW-1185">Reference proteome</keyword>
<dbReference type="InterPro" id="IPR001345">
    <property type="entry name" value="PG/BPGM_mutase_AS"/>
</dbReference>
<comment type="caution">
    <text evidence="2">The sequence shown here is derived from an EMBL/GenBank/DDBJ whole genome shotgun (WGS) entry which is preliminary data.</text>
</comment>
<name>A0ABR3ITA9_9AGAR</name>
<evidence type="ECO:0000256" key="1">
    <source>
        <dbReference type="ARBA" id="ARBA00022801"/>
    </source>
</evidence>